<feature type="non-terminal residue" evidence="8">
    <location>
        <position position="1"/>
    </location>
</feature>
<proteinExistence type="predicted"/>
<dbReference type="GO" id="GO:0003964">
    <property type="term" value="F:RNA-directed DNA polymerase activity"/>
    <property type="evidence" value="ECO:0007669"/>
    <property type="project" value="UniProtKB-KW"/>
</dbReference>
<dbReference type="Pfam" id="PF17917">
    <property type="entry name" value="RT_RNaseH"/>
    <property type="match status" value="1"/>
</dbReference>
<evidence type="ECO:0000259" key="7">
    <source>
        <dbReference type="Pfam" id="PF17917"/>
    </source>
</evidence>
<dbReference type="AlphaFoldDB" id="A0A443RXS2"/>
<dbReference type="EMBL" id="NCKV01021239">
    <property type="protein sequence ID" value="RWS19958.1"/>
    <property type="molecule type" value="Genomic_DNA"/>
</dbReference>
<comment type="caution">
    <text evidence="8">The sequence shown here is derived from an EMBL/GenBank/DDBJ whole genome shotgun (WGS) entry which is preliminary data.</text>
</comment>
<evidence type="ECO:0000256" key="3">
    <source>
        <dbReference type="ARBA" id="ARBA00022722"/>
    </source>
</evidence>
<dbReference type="InterPro" id="IPR043502">
    <property type="entry name" value="DNA/RNA_pol_sf"/>
</dbReference>
<dbReference type="GO" id="GO:0016787">
    <property type="term" value="F:hydrolase activity"/>
    <property type="evidence" value="ECO:0007669"/>
    <property type="project" value="UniProtKB-KW"/>
</dbReference>
<dbReference type="CDD" id="cd09274">
    <property type="entry name" value="RNase_HI_RT_Ty3"/>
    <property type="match status" value="1"/>
</dbReference>
<keyword evidence="2" id="KW-0548">Nucleotidyltransferase</keyword>
<organism evidence="8 9">
    <name type="scientific">Leptotrombidium deliense</name>
    <dbReference type="NCBI Taxonomy" id="299467"/>
    <lineage>
        <taxon>Eukaryota</taxon>
        <taxon>Metazoa</taxon>
        <taxon>Ecdysozoa</taxon>
        <taxon>Arthropoda</taxon>
        <taxon>Chelicerata</taxon>
        <taxon>Arachnida</taxon>
        <taxon>Acari</taxon>
        <taxon>Acariformes</taxon>
        <taxon>Trombidiformes</taxon>
        <taxon>Prostigmata</taxon>
        <taxon>Anystina</taxon>
        <taxon>Parasitengona</taxon>
        <taxon>Trombiculoidea</taxon>
        <taxon>Trombiculidae</taxon>
        <taxon>Leptotrombidium</taxon>
    </lineage>
</organism>
<dbReference type="FunFam" id="3.10.20.370:FF:000001">
    <property type="entry name" value="Retrovirus-related Pol polyprotein from transposon 17.6-like protein"/>
    <property type="match status" value="1"/>
</dbReference>
<feature type="non-terminal residue" evidence="8">
    <location>
        <position position="193"/>
    </location>
</feature>
<evidence type="ECO:0000313" key="8">
    <source>
        <dbReference type="EMBL" id="RWS19958.1"/>
    </source>
</evidence>
<evidence type="ECO:0000256" key="1">
    <source>
        <dbReference type="ARBA" id="ARBA00022679"/>
    </source>
</evidence>
<keyword evidence="9" id="KW-1185">Reference proteome</keyword>
<reference evidence="8 9" key="1">
    <citation type="journal article" date="2018" name="Gigascience">
        <title>Genomes of trombidid mites reveal novel predicted allergens and laterally-transferred genes associated with secondary metabolism.</title>
        <authorList>
            <person name="Dong X."/>
            <person name="Chaisiri K."/>
            <person name="Xia D."/>
            <person name="Armstrong S.D."/>
            <person name="Fang Y."/>
            <person name="Donnelly M.J."/>
            <person name="Kadowaki T."/>
            <person name="McGarry J.W."/>
            <person name="Darby A.C."/>
            <person name="Makepeace B.L."/>
        </authorList>
    </citation>
    <scope>NUCLEOTIDE SEQUENCE [LARGE SCALE GENOMIC DNA]</scope>
    <source>
        <strain evidence="8">UoL-UT</strain>
    </source>
</reference>
<evidence type="ECO:0000256" key="2">
    <source>
        <dbReference type="ARBA" id="ARBA00022695"/>
    </source>
</evidence>
<dbReference type="STRING" id="299467.A0A443RXS2"/>
<dbReference type="SUPFAM" id="SSF56672">
    <property type="entry name" value="DNA/RNA polymerases"/>
    <property type="match status" value="1"/>
</dbReference>
<dbReference type="PANTHER" id="PTHR37984:SF5">
    <property type="entry name" value="PROTEIN NYNRIN-LIKE"/>
    <property type="match status" value="1"/>
</dbReference>
<protein>
    <submittedName>
        <fullName evidence="8">Pol polyprotein-like protein</fullName>
    </submittedName>
</protein>
<name>A0A443RXS2_9ACAR</name>
<dbReference type="InterPro" id="IPR041373">
    <property type="entry name" value="RT_RNaseH"/>
</dbReference>
<keyword evidence="4" id="KW-0255">Endonuclease</keyword>
<evidence type="ECO:0000256" key="6">
    <source>
        <dbReference type="ARBA" id="ARBA00022918"/>
    </source>
</evidence>
<keyword evidence="1" id="KW-0808">Transferase</keyword>
<keyword evidence="6" id="KW-0695">RNA-directed DNA polymerase</keyword>
<dbReference type="PANTHER" id="PTHR37984">
    <property type="entry name" value="PROTEIN CBG26694"/>
    <property type="match status" value="1"/>
</dbReference>
<dbReference type="GO" id="GO:0004519">
    <property type="term" value="F:endonuclease activity"/>
    <property type="evidence" value="ECO:0007669"/>
    <property type="project" value="UniProtKB-KW"/>
</dbReference>
<sequence>CQKAFIELKNRLVSAPILVHFSDKYPIVIYVDASGYGIGAVLSLLIDEKEHVVAYASRTLTENEKKFGISEKECLALLWAITYKFQCYNYRRKFTIVTDHHPLCWLMKVRDPSSRLTRWSLRLQEFEFDIRHKRGSIHFNADCLSRFPMEVADTGDCDEIPIDSVDIKSLQLKDEWCRHVIQHIDSDKIKQLG</sequence>
<evidence type="ECO:0000256" key="5">
    <source>
        <dbReference type="ARBA" id="ARBA00022801"/>
    </source>
</evidence>
<gene>
    <name evidence="8" type="ORF">B4U80_00849</name>
</gene>
<dbReference type="InterPro" id="IPR050951">
    <property type="entry name" value="Retrovirus_Pol_polyprotein"/>
</dbReference>
<keyword evidence="5" id="KW-0378">Hydrolase</keyword>
<feature type="domain" description="Reverse transcriptase RNase H-like" evidence="7">
    <location>
        <begin position="25"/>
        <end position="126"/>
    </location>
</feature>
<accession>A0A443RXS2</accession>
<keyword evidence="3" id="KW-0540">Nuclease</keyword>
<evidence type="ECO:0000256" key="4">
    <source>
        <dbReference type="ARBA" id="ARBA00022759"/>
    </source>
</evidence>
<dbReference type="VEuPathDB" id="VectorBase:LDEU012082"/>
<dbReference type="OrthoDB" id="6515931at2759"/>
<evidence type="ECO:0000313" key="9">
    <source>
        <dbReference type="Proteomes" id="UP000288716"/>
    </source>
</evidence>
<dbReference type="Proteomes" id="UP000288716">
    <property type="component" value="Unassembled WGS sequence"/>
</dbReference>